<accession>A0A0N0U7D9</accession>
<reference evidence="1 2" key="1">
    <citation type="submission" date="2015-07" db="EMBL/GenBank/DDBJ databases">
        <title>The genome of Melipona quadrifasciata.</title>
        <authorList>
            <person name="Pan H."/>
            <person name="Kapheim K."/>
        </authorList>
    </citation>
    <scope>NUCLEOTIDE SEQUENCE [LARGE SCALE GENOMIC DNA]</scope>
    <source>
        <strain evidence="1">0111107301</strain>
        <tissue evidence="1">Whole body</tissue>
    </source>
</reference>
<dbReference type="Proteomes" id="UP000053105">
    <property type="component" value="Unassembled WGS sequence"/>
</dbReference>
<organism evidence="1 2">
    <name type="scientific">Melipona quadrifasciata</name>
    <dbReference type="NCBI Taxonomy" id="166423"/>
    <lineage>
        <taxon>Eukaryota</taxon>
        <taxon>Metazoa</taxon>
        <taxon>Ecdysozoa</taxon>
        <taxon>Arthropoda</taxon>
        <taxon>Hexapoda</taxon>
        <taxon>Insecta</taxon>
        <taxon>Pterygota</taxon>
        <taxon>Neoptera</taxon>
        <taxon>Endopterygota</taxon>
        <taxon>Hymenoptera</taxon>
        <taxon>Apocrita</taxon>
        <taxon>Aculeata</taxon>
        <taxon>Apoidea</taxon>
        <taxon>Anthophila</taxon>
        <taxon>Apidae</taxon>
        <taxon>Melipona</taxon>
    </lineage>
</organism>
<dbReference type="AlphaFoldDB" id="A0A0N0U7D9"/>
<evidence type="ECO:0000313" key="2">
    <source>
        <dbReference type="Proteomes" id="UP000053105"/>
    </source>
</evidence>
<sequence>MECFTEALEMMFSFIYIKKKAECDISLSINYINYHDNQYCTLRFSDNEFKEFKQASMILKLVTGNMAPKFY</sequence>
<dbReference type="EMBL" id="KQ435711">
    <property type="protein sequence ID" value="KOX79478.1"/>
    <property type="molecule type" value="Genomic_DNA"/>
</dbReference>
<evidence type="ECO:0000313" key="1">
    <source>
        <dbReference type="EMBL" id="KOX79478.1"/>
    </source>
</evidence>
<keyword evidence="2" id="KW-1185">Reference proteome</keyword>
<proteinExistence type="predicted"/>
<name>A0A0N0U7D9_9HYME</name>
<gene>
    <name evidence="1" type="ORF">WN51_02743</name>
</gene>
<protein>
    <submittedName>
        <fullName evidence="1">Uncharacterized protein</fullName>
    </submittedName>
</protein>